<dbReference type="EMBL" id="CP013614">
    <property type="protein sequence ID" value="ALS00392.1"/>
    <property type="molecule type" value="Genomic_DNA"/>
</dbReference>
<name>A0ABN4J784_9ENTE</name>
<dbReference type="Gene3D" id="3.40.50.10540">
    <property type="entry name" value="Crotonobetainyl-coa:carnitine coa-transferase, domain 1"/>
    <property type="match status" value="1"/>
</dbReference>
<dbReference type="Gene3D" id="3.30.1540.10">
    <property type="entry name" value="formyl-coa transferase, domain 3"/>
    <property type="match status" value="1"/>
</dbReference>
<evidence type="ECO:0000313" key="1">
    <source>
        <dbReference type="EMBL" id="ALS00392.1"/>
    </source>
</evidence>
<sequence>MERKLPLEGIKVVELGTHVAVPNATRFMADWGAEVIKVEGVRGEEWRVIGNSYYTPVADDENPIFTVQNANKEFIAIDLKNPDGMEIMKKLIREADIFISNVRLNSLKKMKLDYEAVKPLNPQIIYCHFTGFGYEGPDRNRPGFDMAAYWARSGAMSDWVSKGDYPIKPPGGFGDATVSANICSGILAALYARTQSGKGTFLTSSLYSSAIWYNSTGIVSTQEKYGNVYPKDKNQPVNPFSHIYKCKDEEYVIITVLDYNNSWEKMVTMLGFSEYLNDERFNTILAVRENMDEFIKIINHAFLKKDREEWCQLFDQADIVYEKLAHMSEVTKDPQAWENNFLTEVTFPNNNTAILPTVPIQFSEYEVTKYIPSGKVGRDSLEILQKLGYSEAEFAELVEKKAIK</sequence>
<dbReference type="PANTHER" id="PTHR48228:SF2">
    <property type="entry name" value="E-CINNAMOYL-COA:R-PHENYLLACTATE COA TRANSFERASE LARGE SUBUNIT"/>
    <property type="match status" value="1"/>
</dbReference>
<dbReference type="InterPro" id="IPR044855">
    <property type="entry name" value="CoA-Trfase_III_dom3_sf"/>
</dbReference>
<proteinExistence type="predicted"/>
<dbReference type="RefSeq" id="WP_071879308.1">
    <property type="nucleotide sequence ID" value="NZ_JXLC01000038.1"/>
</dbReference>
<gene>
    <name evidence="1" type="ORF">ATZ33_03085</name>
</gene>
<dbReference type="Proteomes" id="UP000065511">
    <property type="component" value="Chromosome"/>
</dbReference>
<dbReference type="PANTHER" id="PTHR48228">
    <property type="entry name" value="SUCCINYL-COA--D-CITRAMALATE COA-TRANSFERASE"/>
    <property type="match status" value="1"/>
</dbReference>
<dbReference type="InterPro" id="IPR050509">
    <property type="entry name" value="CoA-transferase_III"/>
</dbReference>
<dbReference type="InterPro" id="IPR023606">
    <property type="entry name" value="CoA-Trfase_III_dom_1_sf"/>
</dbReference>
<evidence type="ECO:0000313" key="2">
    <source>
        <dbReference type="Proteomes" id="UP000065511"/>
    </source>
</evidence>
<dbReference type="SUPFAM" id="SSF89796">
    <property type="entry name" value="CoA-transferase family III (CaiB/BaiF)"/>
    <property type="match status" value="1"/>
</dbReference>
<accession>A0ABN4J784</accession>
<organism evidence="1 2">
    <name type="scientific">Enterococcus silesiacus</name>
    <dbReference type="NCBI Taxonomy" id="332949"/>
    <lineage>
        <taxon>Bacteria</taxon>
        <taxon>Bacillati</taxon>
        <taxon>Bacillota</taxon>
        <taxon>Bacilli</taxon>
        <taxon>Lactobacillales</taxon>
        <taxon>Enterococcaceae</taxon>
        <taxon>Enterococcus</taxon>
    </lineage>
</organism>
<reference evidence="1 2" key="1">
    <citation type="submission" date="2015-12" db="EMBL/GenBank/DDBJ databases">
        <authorList>
            <person name="Lauer A."/>
            <person name="Humrighouse B."/>
            <person name="Loparev V."/>
            <person name="Shewmaker P.L."/>
            <person name="Whitney A.M."/>
            <person name="McLaughlin R.W."/>
        </authorList>
    </citation>
    <scope>NUCLEOTIDE SEQUENCE [LARGE SCALE GENOMIC DNA]</scope>
    <source>
        <strain evidence="1 2">LMG 23085</strain>
    </source>
</reference>
<evidence type="ECO:0008006" key="3">
    <source>
        <dbReference type="Google" id="ProtNLM"/>
    </source>
</evidence>
<keyword evidence="2" id="KW-1185">Reference proteome</keyword>
<dbReference type="Pfam" id="PF02515">
    <property type="entry name" value="CoA_transf_3"/>
    <property type="match status" value="1"/>
</dbReference>
<protein>
    <recommendedName>
        <fullName evidence="3">Carnitine dehydratase</fullName>
    </recommendedName>
</protein>
<dbReference type="InterPro" id="IPR003673">
    <property type="entry name" value="CoA-Trfase_fam_III"/>
</dbReference>